<feature type="transmembrane region" description="Helical" evidence="7">
    <location>
        <begin position="781"/>
        <end position="799"/>
    </location>
</feature>
<evidence type="ECO:0000256" key="7">
    <source>
        <dbReference type="SAM" id="Phobius"/>
    </source>
</evidence>
<sequence length="936" mass="103691">MSTSWEYYDIDAILSEQQRVPCTFKYSIPNHAFLEGGEQQGDLKSGTRAELPFWIAANLAAADLTSSSTTSSEASLIELQVPKHYGSKVRNALDASPVSIDCKALSRYYFSFGQKLVSLIVADELTRSLREAFQARLSAIMNHAMIGTSMGEADFLQMLDETEIDNWEEYYLSYDDLKALLRDAASETRTETLFDAEGHDETEIALRRFTDRIYQEADKIISFYAAKEEQLLERLEKVCRQSERIVQDTEDIVSTQDLEEARGFALAPVDDDYEADGGEENAKLLDNDIAPPQAVRKSMESSIERLHPLIPKDINTSSMHVYIVRKQVVDLYILFHELLQFKEVNRDGFEKLTSKYTSYWPDLSILRGDVALVEAYPFTESDTEKINAALERLENCFLQLQLDDAADENAILKHLRSQVRPNWVSERTTVWKDLQATERRSANLLLRRSSYGGDDSGILGRLRKSVARGDNFWKLTLVLLGFIVLFGFSMSTIFSAGEANRCFGIFLLCSLLWASEVIPLFATSMLIPFLVVLLQVLKDENGQHLSAPDAMQAVFSAMFSPVIMLLLGGFAVAAALSKHQIAKTIALWLLSFAGNNPKRVLLANMLVATFMSMWISNVAAPVLCFSFIQPIIRPLSSSSTFPQKLILGIALASNIGGMASPISSPQNVIAMANMNPPPSWFHWFVVTIPVCLLADFSIWLLLLLWDRPREVDHSLSTQRPPKLPRTWQTMTVLVVTVVTILLWCFSHALSGLLGGMGIIALIPLVVFFSSGILIKEDFNNFPWTVVMLAMGGIVLGHAANSSGLLLSVATYIQKQVGSLSVFQVLVIFALFVVTVATFISHTVAALIILPIVSSVGANMESSHTRLLVMGSTLMCSAAMGLPVSGFPNMNAISLEDEFGNPYLSVADFIKTGLPASFISFLCVVLPGYLLMQLVGL</sequence>
<proteinExistence type="predicted"/>
<dbReference type="Pfam" id="PF22466">
    <property type="entry name" value="PSF3_N"/>
    <property type="match status" value="1"/>
</dbReference>
<dbReference type="GO" id="GO:0006797">
    <property type="term" value="P:polyphosphate metabolic process"/>
    <property type="evidence" value="ECO:0007669"/>
    <property type="project" value="TreeGrafter"/>
</dbReference>
<evidence type="ECO:0000313" key="10">
    <source>
        <dbReference type="Proteomes" id="UP000242875"/>
    </source>
</evidence>
<keyword evidence="2" id="KW-0813">Transport</keyword>
<dbReference type="GO" id="GO:0005886">
    <property type="term" value="C:plasma membrane"/>
    <property type="evidence" value="ECO:0007669"/>
    <property type="project" value="TreeGrafter"/>
</dbReference>
<dbReference type="InterPro" id="IPR004331">
    <property type="entry name" value="SPX_dom"/>
</dbReference>
<keyword evidence="3 7" id="KW-0812">Transmembrane</keyword>
<feature type="transmembrane region" description="Helical" evidence="7">
    <location>
        <begin position="726"/>
        <end position="749"/>
    </location>
</feature>
<dbReference type="InterPro" id="IPR004680">
    <property type="entry name" value="Cit_transptr-like_dom"/>
</dbReference>
<keyword evidence="4 7" id="KW-1133">Transmembrane helix</keyword>
<dbReference type="CDD" id="cd11713">
    <property type="entry name" value="GINS_A_psf3"/>
    <property type="match status" value="1"/>
</dbReference>
<evidence type="ECO:0000256" key="1">
    <source>
        <dbReference type="ARBA" id="ARBA00004141"/>
    </source>
</evidence>
<feature type="coiled-coil region" evidence="6">
    <location>
        <begin position="225"/>
        <end position="252"/>
    </location>
</feature>
<feature type="transmembrane region" description="Helical" evidence="7">
    <location>
        <begin position="601"/>
        <end position="628"/>
    </location>
</feature>
<comment type="subcellular location">
    <subcellularLocation>
        <location evidence="1">Membrane</location>
        <topology evidence="1">Multi-pass membrane protein</topology>
    </subcellularLocation>
</comment>
<dbReference type="OrthoDB" id="10251744at2759"/>
<dbReference type="InterPro" id="IPR036224">
    <property type="entry name" value="GINS_bundle-like_dom_sf"/>
</dbReference>
<evidence type="ECO:0000256" key="5">
    <source>
        <dbReference type="ARBA" id="ARBA00023136"/>
    </source>
</evidence>
<gene>
    <name evidence="9" type="ORF">BZG36_01769</name>
</gene>
<dbReference type="PANTHER" id="PTHR10283:SF92">
    <property type="entry name" value="LOW-AFFINITY PHOSPHATE TRANSPORTER PHO91"/>
    <property type="match status" value="1"/>
</dbReference>
<evidence type="ECO:0000256" key="4">
    <source>
        <dbReference type="ARBA" id="ARBA00022989"/>
    </source>
</evidence>
<dbReference type="CDD" id="cd01115">
    <property type="entry name" value="SLC13_permease"/>
    <property type="match status" value="1"/>
</dbReference>
<organism evidence="9 10">
    <name type="scientific">Bifiguratus adelaidae</name>
    <dbReference type="NCBI Taxonomy" id="1938954"/>
    <lineage>
        <taxon>Eukaryota</taxon>
        <taxon>Fungi</taxon>
        <taxon>Fungi incertae sedis</taxon>
        <taxon>Mucoromycota</taxon>
        <taxon>Mucoromycotina</taxon>
        <taxon>Endogonomycetes</taxon>
        <taxon>Endogonales</taxon>
        <taxon>Endogonales incertae sedis</taxon>
        <taxon>Bifiguratus</taxon>
    </lineage>
</organism>
<feature type="domain" description="SPX" evidence="8">
    <location>
        <begin position="150"/>
        <end position="370"/>
    </location>
</feature>
<comment type="caution">
    <text evidence="9">The sequence shown here is derived from an EMBL/GenBank/DDBJ whole genome shotgun (WGS) entry which is preliminary data.</text>
</comment>
<accession>A0A261Y300</accession>
<feature type="transmembrane region" description="Helical" evidence="7">
    <location>
        <begin position="864"/>
        <end position="883"/>
    </location>
</feature>
<dbReference type="InterPro" id="IPR038437">
    <property type="entry name" value="GINS_Psf3_sf"/>
</dbReference>
<reference evidence="9 10" key="1">
    <citation type="journal article" date="2017" name="Mycologia">
        <title>Bifiguratus adelaidae, gen. et sp. nov., a new member of Mucoromycotina in endophytic and soil-dwelling habitats.</title>
        <authorList>
            <person name="Torres-Cruz T.J."/>
            <person name="Billingsley Tobias T.L."/>
            <person name="Almatruk M."/>
            <person name="Hesse C."/>
            <person name="Kuske C.R."/>
            <person name="Desiro A."/>
            <person name="Benucci G.M."/>
            <person name="Bonito G."/>
            <person name="Stajich J.E."/>
            <person name="Dunlap C."/>
            <person name="Arnold A.E."/>
            <person name="Porras-Alfaro A."/>
        </authorList>
    </citation>
    <scope>NUCLEOTIDE SEQUENCE [LARGE SCALE GENOMIC DNA]</scope>
    <source>
        <strain evidence="9 10">AZ0501</strain>
    </source>
</reference>
<feature type="transmembrane region" description="Helical" evidence="7">
    <location>
        <begin position="472"/>
        <end position="493"/>
    </location>
</feature>
<dbReference type="PROSITE" id="PS51382">
    <property type="entry name" value="SPX"/>
    <property type="match status" value="1"/>
</dbReference>
<feature type="transmembrane region" description="Helical" evidence="7">
    <location>
        <begin position="755"/>
        <end position="774"/>
    </location>
</feature>
<dbReference type="AlphaFoldDB" id="A0A261Y300"/>
<protein>
    <recommendedName>
        <fullName evidence="8">SPX domain-containing protein</fullName>
    </recommendedName>
</protein>
<feature type="transmembrane region" description="Helical" evidence="7">
    <location>
        <begin position="554"/>
        <end position="576"/>
    </location>
</feature>
<dbReference type="Proteomes" id="UP000242875">
    <property type="component" value="Unassembled WGS sequence"/>
</dbReference>
<dbReference type="CDD" id="cd21693">
    <property type="entry name" value="GINS_B_Psf3"/>
    <property type="match status" value="1"/>
</dbReference>
<dbReference type="EMBL" id="MVBO01000025">
    <property type="protein sequence ID" value="OZJ04971.1"/>
    <property type="molecule type" value="Genomic_DNA"/>
</dbReference>
<name>A0A261Y300_9FUNG</name>
<dbReference type="Pfam" id="PF03105">
    <property type="entry name" value="SPX"/>
    <property type="match status" value="1"/>
</dbReference>
<evidence type="ECO:0000259" key="8">
    <source>
        <dbReference type="PROSITE" id="PS51382"/>
    </source>
</evidence>
<dbReference type="PANTHER" id="PTHR10283">
    <property type="entry name" value="SOLUTE CARRIER FAMILY 13 MEMBER"/>
    <property type="match status" value="1"/>
</dbReference>
<feature type="transmembrane region" description="Helical" evidence="7">
    <location>
        <begin position="505"/>
        <end position="534"/>
    </location>
</feature>
<keyword evidence="5 7" id="KW-0472">Membrane</keyword>
<feature type="transmembrane region" description="Helical" evidence="7">
    <location>
        <begin position="912"/>
        <end position="931"/>
    </location>
</feature>
<dbReference type="InterPro" id="IPR055221">
    <property type="entry name" value="PSF3_N"/>
</dbReference>
<dbReference type="SUPFAM" id="SSF160059">
    <property type="entry name" value="PriA/YqbF domain"/>
    <property type="match status" value="1"/>
</dbReference>
<dbReference type="SUPFAM" id="SSF158573">
    <property type="entry name" value="GINS helical bundle-like"/>
    <property type="match status" value="1"/>
</dbReference>
<keyword evidence="6" id="KW-0175">Coiled coil</keyword>
<evidence type="ECO:0000313" key="9">
    <source>
        <dbReference type="EMBL" id="OZJ04971.1"/>
    </source>
</evidence>
<dbReference type="GO" id="GO:0006817">
    <property type="term" value="P:phosphate ion transport"/>
    <property type="evidence" value="ECO:0007669"/>
    <property type="project" value="TreeGrafter"/>
</dbReference>
<evidence type="ECO:0000256" key="6">
    <source>
        <dbReference type="SAM" id="Coils"/>
    </source>
</evidence>
<dbReference type="GO" id="GO:0005315">
    <property type="term" value="F:phosphate transmembrane transporter activity"/>
    <property type="evidence" value="ECO:0007669"/>
    <property type="project" value="TreeGrafter"/>
</dbReference>
<evidence type="ECO:0000256" key="3">
    <source>
        <dbReference type="ARBA" id="ARBA00022692"/>
    </source>
</evidence>
<evidence type="ECO:0000256" key="2">
    <source>
        <dbReference type="ARBA" id="ARBA00022448"/>
    </source>
</evidence>
<keyword evidence="10" id="KW-1185">Reference proteome</keyword>
<dbReference type="Gene3D" id="1.20.58.2050">
    <property type="match status" value="1"/>
</dbReference>
<dbReference type="Pfam" id="PF03600">
    <property type="entry name" value="CitMHS"/>
    <property type="match status" value="1"/>
</dbReference>
<feature type="transmembrane region" description="Helical" evidence="7">
    <location>
        <begin position="680"/>
        <end position="705"/>
    </location>
</feature>
<feature type="transmembrane region" description="Helical" evidence="7">
    <location>
        <begin position="819"/>
        <end position="852"/>
    </location>
</feature>